<dbReference type="InterPro" id="IPR045108">
    <property type="entry name" value="TXNDC17-like"/>
</dbReference>
<evidence type="ECO:0000313" key="4">
    <source>
        <dbReference type="Proteomes" id="UP001212411"/>
    </source>
</evidence>
<comment type="similarity">
    <text evidence="1">Belongs to the thioredoxin family.</text>
</comment>
<name>A0AAE9WA72_9SCHI</name>
<dbReference type="PANTHER" id="PTHR12452:SF0">
    <property type="entry name" value="THIOREDOXIN DOMAIN-CONTAINING PROTEIN 17"/>
    <property type="match status" value="1"/>
</dbReference>
<dbReference type="GeneID" id="80874056"/>
<dbReference type="Proteomes" id="UP001212411">
    <property type="component" value="Chromosome 1"/>
</dbReference>
<proteinExistence type="inferred from homology"/>
<reference evidence="3 4" key="1">
    <citation type="journal article" date="2023" name="G3 (Bethesda)">
        <title>A high-quality reference genome for the fission yeast Schizosaccharomyces osmophilus.</title>
        <authorList>
            <person name="Jia G.S."/>
            <person name="Zhang W.C."/>
            <person name="Liang Y."/>
            <person name="Liu X.H."/>
            <person name="Rhind N."/>
            <person name="Pidoux A."/>
            <person name="Brysch-Herzberg M."/>
            <person name="Du L.L."/>
        </authorList>
    </citation>
    <scope>NUCLEOTIDE SEQUENCE [LARGE SCALE GENOMIC DNA]</scope>
    <source>
        <strain evidence="3 4">CBS 15793</strain>
    </source>
</reference>
<protein>
    <submittedName>
        <fullName evidence="3">Thioredoxin family protein, peroxidase</fullName>
    </submittedName>
</protein>
<keyword evidence="3" id="KW-0575">Peroxidase</keyword>
<dbReference type="InterPro" id="IPR036249">
    <property type="entry name" value="Thioredoxin-like_sf"/>
</dbReference>
<dbReference type="InterPro" id="IPR010357">
    <property type="entry name" value="TXNDC17_dom"/>
</dbReference>
<dbReference type="Pfam" id="PF06110">
    <property type="entry name" value="TXD17-like_Trx"/>
    <property type="match status" value="1"/>
</dbReference>
<keyword evidence="3" id="KW-0560">Oxidoreductase</keyword>
<dbReference type="AlphaFoldDB" id="A0AAE9WA72"/>
<sequence>MLFPLKESLEVTLGKLTKGETLFVAYLASVDPRTKQPWCPTVRAALPAFNNIFNSSKTLNLVHVYVGNMPQWRTPDNLYRKNFGISAVPTLGRYYRDAEGNLQNSLLVDYDCLDAQKLSKFIE</sequence>
<dbReference type="SUPFAM" id="SSF52833">
    <property type="entry name" value="Thioredoxin-like"/>
    <property type="match status" value="1"/>
</dbReference>
<dbReference type="GO" id="GO:0005829">
    <property type="term" value="C:cytosol"/>
    <property type="evidence" value="ECO:0007669"/>
    <property type="project" value="TreeGrafter"/>
</dbReference>
<dbReference type="EMBL" id="CP115611">
    <property type="protein sequence ID" value="WBW72208.1"/>
    <property type="molecule type" value="Genomic_DNA"/>
</dbReference>
<dbReference type="KEGG" id="som:SOMG_00573"/>
<evidence type="ECO:0000313" key="3">
    <source>
        <dbReference type="EMBL" id="WBW72208.1"/>
    </source>
</evidence>
<keyword evidence="4" id="KW-1185">Reference proteome</keyword>
<feature type="domain" description="Thioredoxin" evidence="2">
    <location>
        <begin position="13"/>
        <end position="104"/>
    </location>
</feature>
<dbReference type="GO" id="GO:0004601">
    <property type="term" value="F:peroxidase activity"/>
    <property type="evidence" value="ECO:0007669"/>
    <property type="project" value="UniProtKB-KW"/>
</dbReference>
<accession>A0AAE9WA72</accession>
<dbReference type="RefSeq" id="XP_056036451.1">
    <property type="nucleotide sequence ID" value="XM_056179367.1"/>
</dbReference>
<evidence type="ECO:0000256" key="1">
    <source>
        <dbReference type="ARBA" id="ARBA00008987"/>
    </source>
</evidence>
<gene>
    <name evidence="3" type="ORF">SOMG_00573</name>
</gene>
<dbReference type="GO" id="GO:0047134">
    <property type="term" value="F:protein-disulfide reductase [NAD(P)H] activity"/>
    <property type="evidence" value="ECO:0007669"/>
    <property type="project" value="InterPro"/>
</dbReference>
<dbReference type="Gene3D" id="3.40.30.10">
    <property type="entry name" value="Glutaredoxin"/>
    <property type="match status" value="1"/>
</dbReference>
<evidence type="ECO:0000259" key="2">
    <source>
        <dbReference type="Pfam" id="PF06110"/>
    </source>
</evidence>
<organism evidence="3 4">
    <name type="scientific">Schizosaccharomyces osmophilus</name>
    <dbReference type="NCBI Taxonomy" id="2545709"/>
    <lineage>
        <taxon>Eukaryota</taxon>
        <taxon>Fungi</taxon>
        <taxon>Dikarya</taxon>
        <taxon>Ascomycota</taxon>
        <taxon>Taphrinomycotina</taxon>
        <taxon>Schizosaccharomycetes</taxon>
        <taxon>Schizosaccharomycetales</taxon>
        <taxon>Schizosaccharomycetaceae</taxon>
        <taxon>Schizosaccharomyces</taxon>
    </lineage>
</organism>
<dbReference type="PANTHER" id="PTHR12452">
    <property type="entry name" value="42-9-9 PROTEIN-RELATED"/>
    <property type="match status" value="1"/>
</dbReference>